<evidence type="ECO:0008006" key="3">
    <source>
        <dbReference type="Google" id="ProtNLM"/>
    </source>
</evidence>
<dbReference type="KEGG" id="abm:ABSDF0997"/>
<organism evidence="1 2">
    <name type="scientific">Acinetobacter baumannii (strain SDF)</name>
    <dbReference type="NCBI Taxonomy" id="509170"/>
    <lineage>
        <taxon>Bacteria</taxon>
        <taxon>Pseudomonadati</taxon>
        <taxon>Pseudomonadota</taxon>
        <taxon>Gammaproteobacteria</taxon>
        <taxon>Moraxellales</taxon>
        <taxon>Moraxellaceae</taxon>
        <taxon>Acinetobacter</taxon>
        <taxon>Acinetobacter calcoaceticus/baumannii complex</taxon>
    </lineage>
</organism>
<dbReference type="BioCyc" id="ABAU509170:GCL9-803-MONOMER"/>
<dbReference type="HOGENOM" id="CLU_206929_0_0_6"/>
<dbReference type="EMBL" id="CU468230">
    <property type="protein sequence ID" value="CAP00356.1"/>
    <property type="molecule type" value="Genomic_DNA"/>
</dbReference>
<sequence>MEIDRRVRAKEFMYLLSIQKDKFYEWVNSGKIKQPIRVSKTDVFWYSSYVKQKVEEYKQESDIVAHI</sequence>
<name>B0VTR9_ACIBS</name>
<evidence type="ECO:0000313" key="1">
    <source>
        <dbReference type="EMBL" id="CAP00356.1"/>
    </source>
</evidence>
<reference evidence="1 2" key="1">
    <citation type="journal article" date="2008" name="PLoS ONE">
        <title>Comparative analysis of Acinetobacters: three genomes for three lifestyles.</title>
        <authorList>
            <person name="Vallenet D."/>
            <person name="Nordmann P."/>
            <person name="Barbe V."/>
            <person name="Poirel L."/>
            <person name="Mangenot S."/>
            <person name="Bataille E."/>
            <person name="Dossat C."/>
            <person name="Gas S."/>
            <person name="Kreimeyer A."/>
            <person name="Lenoble P."/>
            <person name="Oztas S."/>
            <person name="Poulain J."/>
            <person name="Segurens B."/>
            <person name="Robert C."/>
            <person name="Abergel C."/>
            <person name="Claverie J.M."/>
            <person name="Raoult D."/>
            <person name="Medigue C."/>
            <person name="Weissenbach J."/>
            <person name="Cruveiller S."/>
        </authorList>
    </citation>
    <scope>NUCLEOTIDE SEQUENCE [LARGE SCALE GENOMIC DNA]</scope>
    <source>
        <strain evidence="1 2">SDF</strain>
    </source>
</reference>
<evidence type="ECO:0000313" key="2">
    <source>
        <dbReference type="Proteomes" id="UP000001741"/>
    </source>
</evidence>
<proteinExistence type="predicted"/>
<gene>
    <name evidence="1" type="ordered locus">ABSDF0997</name>
</gene>
<protein>
    <recommendedName>
        <fullName evidence="3">AlpA family phage regulatory protein</fullName>
    </recommendedName>
</protein>
<accession>B0VTR9</accession>
<dbReference type="Proteomes" id="UP000001741">
    <property type="component" value="Chromosome"/>
</dbReference>
<dbReference type="AlphaFoldDB" id="B0VTR9"/>